<name>A0A834Y9Q1_TETSI</name>
<organism evidence="1 2">
    <name type="scientific">Tetracentron sinense</name>
    <name type="common">Spur-leaf</name>
    <dbReference type="NCBI Taxonomy" id="13715"/>
    <lineage>
        <taxon>Eukaryota</taxon>
        <taxon>Viridiplantae</taxon>
        <taxon>Streptophyta</taxon>
        <taxon>Embryophyta</taxon>
        <taxon>Tracheophyta</taxon>
        <taxon>Spermatophyta</taxon>
        <taxon>Magnoliopsida</taxon>
        <taxon>Trochodendrales</taxon>
        <taxon>Trochodendraceae</taxon>
        <taxon>Tetracentron</taxon>
    </lineage>
</organism>
<sequence>MSLPQGANLVDQALLSVAFASSLDTTNIHVSEVLLKVDSHQMQDTKGRHLMYRPCVFYEHVLMVDINSCFILLEGGLT</sequence>
<gene>
    <name evidence="1" type="ORF">HHK36_032777</name>
</gene>
<reference evidence="1 2" key="1">
    <citation type="submission" date="2020-04" db="EMBL/GenBank/DDBJ databases">
        <title>Plant Genome Project.</title>
        <authorList>
            <person name="Zhang R.-G."/>
        </authorList>
    </citation>
    <scope>NUCLEOTIDE SEQUENCE [LARGE SCALE GENOMIC DNA]</scope>
    <source>
        <strain evidence="1">YNK0</strain>
        <tissue evidence="1">Leaf</tissue>
    </source>
</reference>
<evidence type="ECO:0000313" key="1">
    <source>
        <dbReference type="EMBL" id="KAF8365211.1"/>
    </source>
</evidence>
<dbReference type="Proteomes" id="UP000655225">
    <property type="component" value="Unassembled WGS sequence"/>
</dbReference>
<accession>A0A834Y9Q1</accession>
<protein>
    <submittedName>
        <fullName evidence="1">Uncharacterized protein</fullName>
    </submittedName>
</protein>
<evidence type="ECO:0000313" key="2">
    <source>
        <dbReference type="Proteomes" id="UP000655225"/>
    </source>
</evidence>
<dbReference type="EMBL" id="JABCRI010000931">
    <property type="protein sequence ID" value="KAF8365211.1"/>
    <property type="molecule type" value="Genomic_DNA"/>
</dbReference>
<dbReference type="AlphaFoldDB" id="A0A834Y9Q1"/>
<comment type="caution">
    <text evidence="1">The sequence shown here is derived from an EMBL/GenBank/DDBJ whole genome shotgun (WGS) entry which is preliminary data.</text>
</comment>
<keyword evidence="2" id="KW-1185">Reference proteome</keyword>
<proteinExistence type="predicted"/>